<dbReference type="AlphaFoldDB" id="A0A1I7ERU6"/>
<dbReference type="SMART" id="SM00822">
    <property type="entry name" value="PKS_KR"/>
    <property type="match status" value="1"/>
</dbReference>
<organism evidence="5 6">
    <name type="scientific">Paraburkholderia aspalathi</name>
    <dbReference type="NCBI Taxonomy" id="1324617"/>
    <lineage>
        <taxon>Bacteria</taxon>
        <taxon>Pseudomonadati</taxon>
        <taxon>Pseudomonadota</taxon>
        <taxon>Betaproteobacteria</taxon>
        <taxon>Burkholderiales</taxon>
        <taxon>Burkholderiaceae</taxon>
        <taxon>Paraburkholderia</taxon>
    </lineage>
</organism>
<dbReference type="PRINTS" id="PR00081">
    <property type="entry name" value="GDHRDH"/>
</dbReference>
<dbReference type="InterPro" id="IPR057326">
    <property type="entry name" value="KR_dom"/>
</dbReference>
<evidence type="ECO:0000256" key="1">
    <source>
        <dbReference type="ARBA" id="ARBA00006484"/>
    </source>
</evidence>
<evidence type="ECO:0000259" key="4">
    <source>
        <dbReference type="SMART" id="SM00822"/>
    </source>
</evidence>
<evidence type="ECO:0000256" key="3">
    <source>
        <dbReference type="ARBA" id="ARBA00023002"/>
    </source>
</evidence>
<dbReference type="InterPro" id="IPR036291">
    <property type="entry name" value="NAD(P)-bd_dom_sf"/>
</dbReference>
<dbReference type="EMBL" id="FPBH01000062">
    <property type="protein sequence ID" value="SFU26647.1"/>
    <property type="molecule type" value="Genomic_DNA"/>
</dbReference>
<dbReference type="Proteomes" id="UP000198844">
    <property type="component" value="Unassembled WGS sequence"/>
</dbReference>
<dbReference type="InterPro" id="IPR052178">
    <property type="entry name" value="Sec_Metab_Biosynth_SDR"/>
</dbReference>
<keyword evidence="2" id="KW-0521">NADP</keyword>
<dbReference type="PRINTS" id="PR00080">
    <property type="entry name" value="SDRFAMILY"/>
</dbReference>
<dbReference type="PANTHER" id="PTHR43618:SF8">
    <property type="entry name" value="7ALPHA-HYDROXYSTEROID DEHYDROGENASE"/>
    <property type="match status" value="1"/>
</dbReference>
<evidence type="ECO:0000313" key="5">
    <source>
        <dbReference type="EMBL" id="SFU26647.1"/>
    </source>
</evidence>
<reference evidence="5 6" key="1">
    <citation type="submission" date="2016-10" db="EMBL/GenBank/DDBJ databases">
        <authorList>
            <person name="de Groot N.N."/>
        </authorList>
    </citation>
    <scope>NUCLEOTIDE SEQUENCE [LARGE SCALE GENOMIC DNA]</scope>
    <source>
        <strain evidence="5 6">LMG 27731</strain>
    </source>
</reference>
<dbReference type="Pfam" id="PF13561">
    <property type="entry name" value="adh_short_C2"/>
    <property type="match status" value="1"/>
</dbReference>
<dbReference type="PANTHER" id="PTHR43618">
    <property type="entry name" value="7-ALPHA-HYDROXYSTEROID DEHYDROGENASE"/>
    <property type="match status" value="1"/>
</dbReference>
<keyword evidence="3" id="KW-0560">Oxidoreductase</keyword>
<dbReference type="PROSITE" id="PS00061">
    <property type="entry name" value="ADH_SHORT"/>
    <property type="match status" value="1"/>
</dbReference>
<feature type="domain" description="Ketoreductase" evidence="4">
    <location>
        <begin position="17"/>
        <end position="201"/>
    </location>
</feature>
<gene>
    <name evidence="5" type="ORF">SAMN05192563_106210</name>
</gene>
<dbReference type="InterPro" id="IPR002347">
    <property type="entry name" value="SDR_fam"/>
</dbReference>
<dbReference type="NCBIfam" id="NF006070">
    <property type="entry name" value="PRK08213.1"/>
    <property type="match status" value="1"/>
</dbReference>
<evidence type="ECO:0000256" key="2">
    <source>
        <dbReference type="ARBA" id="ARBA00022857"/>
    </source>
</evidence>
<evidence type="ECO:0000313" key="6">
    <source>
        <dbReference type="Proteomes" id="UP000198844"/>
    </source>
</evidence>
<dbReference type="FunFam" id="3.40.50.720:FF:000084">
    <property type="entry name" value="Short-chain dehydrogenase reductase"/>
    <property type="match status" value="1"/>
</dbReference>
<proteinExistence type="inferred from homology"/>
<name>A0A1I7ERU6_9BURK</name>
<protein>
    <submittedName>
        <fullName evidence="5">Gluconate 5-dehydrogenase</fullName>
    </submittedName>
</protein>
<dbReference type="InterPro" id="IPR020904">
    <property type="entry name" value="Sc_DH/Rdtase_CS"/>
</dbReference>
<accession>A0A1I7ERU6</accession>
<sequence>MSDMKKHLSDLFDLSGRLALITGGSRGLGLQIAEALGEFGARVVLVARKQAELDEAVAALVADGIEADAIAADLSLEGTAETLVEEIMRRHGRIDIIVNNAGSTWGAPAEDYPTEGWERVMRVNVTAPFALVRAAAKEAFLPNGRGVVLNIASSEGLGGHHPQMIGTIAYNTAKGAIVNMTRALAAEWGSRGIRVNALAPGYFPSKMSRMTISQHGDYLLAQTPLGRFGGENDLKGAALLLASDAGGHITGQILVVDGGAIVI</sequence>
<dbReference type="Gene3D" id="3.40.50.720">
    <property type="entry name" value="NAD(P)-binding Rossmann-like Domain"/>
    <property type="match status" value="1"/>
</dbReference>
<dbReference type="SUPFAM" id="SSF51735">
    <property type="entry name" value="NAD(P)-binding Rossmann-fold domains"/>
    <property type="match status" value="1"/>
</dbReference>
<dbReference type="GO" id="GO:0016491">
    <property type="term" value="F:oxidoreductase activity"/>
    <property type="evidence" value="ECO:0007669"/>
    <property type="project" value="UniProtKB-KW"/>
</dbReference>
<comment type="similarity">
    <text evidence="1">Belongs to the short-chain dehydrogenases/reductases (SDR) family.</text>
</comment>